<accession>A0ABD4AIM8</accession>
<gene>
    <name evidence="1" type="ORF">WR31_36570</name>
</gene>
<reference evidence="1 2" key="1">
    <citation type="submission" date="2015-03" db="EMBL/GenBank/DDBJ databases">
        <title>Draft genome sequences of the Burkholderia contaminans strains LMG 23361 and FFH2055 and Burkholderia cenocepacia K56-2.</title>
        <authorList>
            <person name="Bloodworth R.A."/>
            <person name="Selin C."/>
            <person name="Lopez De Volder M.A."/>
            <person name="Degrossi J."/>
            <person name="Drevinek P."/>
            <person name="Galanternik L."/>
            <person name="Cardona S.T."/>
        </authorList>
    </citation>
    <scope>NUCLEOTIDE SEQUENCE [LARGE SCALE GENOMIC DNA]</scope>
    <source>
        <strain evidence="1 2">LMG 23361</strain>
    </source>
</reference>
<proteinExistence type="predicted"/>
<dbReference type="Pfam" id="PF13009">
    <property type="entry name" value="Integrase_2"/>
    <property type="match status" value="1"/>
</dbReference>
<sequence length="385" mass="44703">MEWLGGETHGLHQRLQALSTFFERYLILQSLPLDPSVFLAQTTQVPEFHRTACPDSPWGISANNLIHAFLQFVLLRHFSQIGKNDNAVLMQGYHNPVRRMSKAGLPKRGESVYSPLPYGYIDQLRQMLAAGPHFRDWQWAHGALGSKIGHMGASAPDWLDVTEDEIDRDDPDCVWRIRKLSRNYRGGQVLQMWSPVRWVALLVKLILPLRTSQVRVLDSGEADTWRYAAGRWERNSSEIAEGSESRPLQQGVFRRDYDRNNNENALAILYINTNKTADVSKSGPEKGYLLPWTHGGALHQNVFYWIEKLRNWQEKYNPISRRTSWAELDRRHIIAKTDFQLARYPDACFLFRLPEYPTARMRNFPLQDQALNSCWFYLLKAFESR</sequence>
<name>A0ABD4AIM8_9BURK</name>
<dbReference type="EMBL" id="LASD01000014">
    <property type="protein sequence ID" value="KKL30650.1"/>
    <property type="molecule type" value="Genomic_DNA"/>
</dbReference>
<dbReference type="Proteomes" id="UP000034400">
    <property type="component" value="Unassembled WGS sequence"/>
</dbReference>
<evidence type="ECO:0000313" key="2">
    <source>
        <dbReference type="Proteomes" id="UP000034400"/>
    </source>
</evidence>
<dbReference type="InterPro" id="IPR024965">
    <property type="entry name" value="Putative_integrase"/>
</dbReference>
<evidence type="ECO:0000313" key="1">
    <source>
        <dbReference type="EMBL" id="KKL30650.1"/>
    </source>
</evidence>
<protein>
    <submittedName>
        <fullName evidence="1">Integrase</fullName>
    </submittedName>
</protein>
<dbReference type="AlphaFoldDB" id="A0ABD4AIM8"/>
<organism evidence="1 2">
    <name type="scientific">Burkholderia contaminans LMG 23361</name>
    <dbReference type="NCBI Taxonomy" id="1334628"/>
    <lineage>
        <taxon>Bacteria</taxon>
        <taxon>Pseudomonadati</taxon>
        <taxon>Pseudomonadota</taxon>
        <taxon>Betaproteobacteria</taxon>
        <taxon>Burkholderiales</taxon>
        <taxon>Burkholderiaceae</taxon>
        <taxon>Burkholderia</taxon>
        <taxon>Burkholderia cepacia complex</taxon>
    </lineage>
</organism>
<feature type="non-terminal residue" evidence="1">
    <location>
        <position position="385"/>
    </location>
</feature>
<comment type="caution">
    <text evidence="1">The sequence shown here is derived from an EMBL/GenBank/DDBJ whole genome shotgun (WGS) entry which is preliminary data.</text>
</comment>